<dbReference type="AlphaFoldDB" id="T1L267"/>
<feature type="transmembrane region" description="Helical" evidence="1">
    <location>
        <begin position="329"/>
        <end position="352"/>
    </location>
</feature>
<dbReference type="HOGENOM" id="CLU_048807_1_0_1"/>
<feature type="transmembrane region" description="Helical" evidence="1">
    <location>
        <begin position="300"/>
        <end position="323"/>
    </location>
</feature>
<evidence type="ECO:0000313" key="2">
    <source>
        <dbReference type="EnsemblMetazoa" id="tetur32g02190.1"/>
    </source>
</evidence>
<protein>
    <recommendedName>
        <fullName evidence="4">Gustatory receptor</fullName>
    </recommendedName>
</protein>
<feature type="transmembrane region" description="Helical" evidence="1">
    <location>
        <begin position="74"/>
        <end position="93"/>
    </location>
</feature>
<reference evidence="3" key="1">
    <citation type="submission" date="2011-08" db="EMBL/GenBank/DDBJ databases">
        <authorList>
            <person name="Rombauts S."/>
        </authorList>
    </citation>
    <scope>NUCLEOTIDE SEQUENCE</scope>
    <source>
        <strain evidence="3">London</strain>
    </source>
</reference>
<keyword evidence="1" id="KW-1133">Transmembrane helix</keyword>
<evidence type="ECO:0000313" key="3">
    <source>
        <dbReference type="Proteomes" id="UP000015104"/>
    </source>
</evidence>
<keyword evidence="1" id="KW-0812">Transmembrane</keyword>
<feature type="transmembrane region" description="Helical" evidence="1">
    <location>
        <begin position="184"/>
        <end position="203"/>
    </location>
</feature>
<evidence type="ECO:0000256" key="1">
    <source>
        <dbReference type="SAM" id="Phobius"/>
    </source>
</evidence>
<name>T1L267_TETUR</name>
<evidence type="ECO:0008006" key="4">
    <source>
        <dbReference type="Google" id="ProtNLM"/>
    </source>
</evidence>
<dbReference type="EnsemblMetazoa" id="tetur32g02190.1">
    <property type="protein sequence ID" value="tetur32g02190.1"/>
    <property type="gene ID" value="tetur32g02190"/>
</dbReference>
<keyword evidence="3" id="KW-1185">Reference proteome</keyword>
<feature type="transmembrane region" description="Helical" evidence="1">
    <location>
        <begin position="113"/>
        <end position="132"/>
    </location>
</feature>
<dbReference type="EMBL" id="CAEY01000925">
    <property type="status" value="NOT_ANNOTATED_CDS"/>
    <property type="molecule type" value="Genomic_DNA"/>
</dbReference>
<reference evidence="2" key="2">
    <citation type="submission" date="2015-06" db="UniProtKB">
        <authorList>
            <consortium name="EnsemblMetazoa"/>
        </authorList>
    </citation>
    <scope>IDENTIFICATION</scope>
</reference>
<accession>T1L267</accession>
<sequence>MIEMIEKLKPSNFRRYLKPFLYKLIGWTGESDTETRKALARFDYLNQLFLVSLCGGLKQEYDKPITRKVWIANWIARISVIYTVIRMSLFLYYPGNDEIDLYLANLIPEDVQPMKSAFLILTNIIFAILFALREYIHYIERAGYLTAFRAFLNIRIHGVSHAPFMLTKRCSQLFSKVCHLLMINAIRILIFVCTYTLSYTLILRLYFSATYSTKLHVFFMILHIIIETVALLALFSALANIGTYCWTLALLITSGIDSVIDQIKYCLNKPPLSQVELKQINERVILVFNYVDQLNRQINYLLLFLDGLIAVAGDLLLLFSLIFNLFPDFISKIITFGGILIHFFLVIGNYWASRYYVKVLSVHGYYTKLVLNTQTICSARFKALEIQERINGNKTGIAIGDFGLITPEFALIFILENINFIMLLTCNINSLL</sequence>
<keyword evidence="1" id="KW-0472">Membrane</keyword>
<feature type="transmembrane region" description="Helical" evidence="1">
    <location>
        <begin position="215"/>
        <end position="235"/>
    </location>
</feature>
<organism evidence="2 3">
    <name type="scientific">Tetranychus urticae</name>
    <name type="common">Two-spotted spider mite</name>
    <dbReference type="NCBI Taxonomy" id="32264"/>
    <lineage>
        <taxon>Eukaryota</taxon>
        <taxon>Metazoa</taxon>
        <taxon>Ecdysozoa</taxon>
        <taxon>Arthropoda</taxon>
        <taxon>Chelicerata</taxon>
        <taxon>Arachnida</taxon>
        <taxon>Acari</taxon>
        <taxon>Acariformes</taxon>
        <taxon>Trombidiformes</taxon>
        <taxon>Prostigmata</taxon>
        <taxon>Eleutherengona</taxon>
        <taxon>Raphignathae</taxon>
        <taxon>Tetranychoidea</taxon>
        <taxon>Tetranychidae</taxon>
        <taxon>Tetranychus</taxon>
    </lineage>
</organism>
<dbReference type="Proteomes" id="UP000015104">
    <property type="component" value="Unassembled WGS sequence"/>
</dbReference>
<proteinExistence type="predicted"/>